<dbReference type="InterPro" id="IPR018303">
    <property type="entry name" value="ATPase_P-typ_P_site"/>
</dbReference>
<dbReference type="PRINTS" id="PR00119">
    <property type="entry name" value="CATATPASE"/>
</dbReference>
<dbReference type="InterPro" id="IPR004014">
    <property type="entry name" value="ATPase_P-typ_cation-transptr_N"/>
</dbReference>
<feature type="domain" description="Cation-transporting P-type ATPase N-terminal" evidence="11">
    <location>
        <begin position="10"/>
        <end position="66"/>
    </location>
</feature>
<evidence type="ECO:0000256" key="3">
    <source>
        <dbReference type="ARBA" id="ARBA00022553"/>
    </source>
</evidence>
<evidence type="ECO:0000256" key="1">
    <source>
        <dbReference type="ARBA" id="ARBA00004141"/>
    </source>
</evidence>
<name>A0A9E9NSJ4_9BURK</name>
<dbReference type="SFLD" id="SFLDS00003">
    <property type="entry name" value="Haloacid_Dehalogenase"/>
    <property type="match status" value="1"/>
</dbReference>
<dbReference type="InterPro" id="IPR023298">
    <property type="entry name" value="ATPase_P-typ_TM_dom_sf"/>
</dbReference>
<dbReference type="PROSITE" id="PS00154">
    <property type="entry name" value="ATPASE_E1_E2"/>
    <property type="match status" value="1"/>
</dbReference>
<dbReference type="Gene3D" id="3.40.1110.10">
    <property type="entry name" value="Calcium-transporting ATPase, cytoplasmic domain N"/>
    <property type="match status" value="1"/>
</dbReference>
<proteinExistence type="inferred from homology"/>
<organism evidence="12">
    <name type="scientific">Oxalobacter aliiformigenes</name>
    <dbReference type="NCBI Taxonomy" id="2946593"/>
    <lineage>
        <taxon>Bacteria</taxon>
        <taxon>Pseudomonadati</taxon>
        <taxon>Pseudomonadota</taxon>
        <taxon>Betaproteobacteria</taxon>
        <taxon>Burkholderiales</taxon>
        <taxon>Oxalobacteraceae</taxon>
        <taxon>Oxalobacter</taxon>
    </lineage>
</organism>
<evidence type="ECO:0000256" key="6">
    <source>
        <dbReference type="ARBA" id="ARBA00022840"/>
    </source>
</evidence>
<dbReference type="SUPFAM" id="SSF56784">
    <property type="entry name" value="HAD-like"/>
    <property type="match status" value="1"/>
</dbReference>
<evidence type="ECO:0000256" key="4">
    <source>
        <dbReference type="ARBA" id="ARBA00022692"/>
    </source>
</evidence>
<reference evidence="12" key="1">
    <citation type="journal article" date="2022" name="Front. Microbiol.">
        <title>New perspectives on an old grouping: The genomic and phenotypic variability of Oxalobacter formigenes and the implications for calcium oxalate stone prevention.</title>
        <authorList>
            <person name="Chmiel J.A."/>
            <person name="Carr C."/>
            <person name="Stuivenberg G.A."/>
            <person name="Venema R."/>
            <person name="Chanyi R.M."/>
            <person name="Al K.F."/>
            <person name="Giguere D."/>
            <person name="Say H."/>
            <person name="Akouris P.P."/>
            <person name="Dominguez Romero S.A."/>
            <person name="Kwong A."/>
            <person name="Tai V."/>
            <person name="Koval S.F."/>
            <person name="Razvi H."/>
            <person name="Bjazevic J."/>
            <person name="Burton J.P."/>
        </authorList>
    </citation>
    <scope>NUCLEOTIDE SEQUENCE</scope>
    <source>
        <strain evidence="12">OxK</strain>
    </source>
</reference>
<keyword evidence="8 10" id="KW-1133">Transmembrane helix</keyword>
<feature type="transmembrane region" description="Helical" evidence="10">
    <location>
        <begin position="248"/>
        <end position="271"/>
    </location>
</feature>
<dbReference type="GO" id="GO:0015662">
    <property type="term" value="F:P-type ion transporter activity"/>
    <property type="evidence" value="ECO:0007669"/>
    <property type="project" value="UniProtKB-ARBA"/>
</dbReference>
<dbReference type="GO" id="GO:0005524">
    <property type="term" value="F:ATP binding"/>
    <property type="evidence" value="ECO:0007669"/>
    <property type="project" value="UniProtKB-KW"/>
</dbReference>
<dbReference type="SFLD" id="SFLDG00002">
    <property type="entry name" value="C1.7:_P-type_atpase_like"/>
    <property type="match status" value="1"/>
</dbReference>
<dbReference type="PRINTS" id="PR00120">
    <property type="entry name" value="HATPASE"/>
</dbReference>
<evidence type="ECO:0000256" key="2">
    <source>
        <dbReference type="ARBA" id="ARBA00008804"/>
    </source>
</evidence>
<protein>
    <submittedName>
        <fullName evidence="12">HAD-IC family P-type ATPase</fullName>
    </submittedName>
</protein>
<dbReference type="Gene3D" id="1.20.1110.10">
    <property type="entry name" value="Calcium-transporting ATPase, transmembrane domain"/>
    <property type="match status" value="1"/>
</dbReference>
<keyword evidence="9 10" id="KW-0472">Membrane</keyword>
<dbReference type="Gene3D" id="2.70.150.10">
    <property type="entry name" value="Calcium-transporting ATPase, cytoplasmic transduction domain A"/>
    <property type="match status" value="1"/>
</dbReference>
<evidence type="ECO:0000256" key="10">
    <source>
        <dbReference type="SAM" id="Phobius"/>
    </source>
</evidence>
<feature type="transmembrane region" description="Helical" evidence="10">
    <location>
        <begin position="657"/>
        <end position="681"/>
    </location>
</feature>
<dbReference type="EMBL" id="CP098251">
    <property type="protein sequence ID" value="WAV90314.1"/>
    <property type="molecule type" value="Genomic_DNA"/>
</dbReference>
<dbReference type="NCBIfam" id="TIGR01494">
    <property type="entry name" value="ATPase_P-type"/>
    <property type="match status" value="3"/>
</dbReference>
<keyword evidence="5" id="KW-0547">Nucleotide-binding</keyword>
<evidence type="ECO:0000259" key="11">
    <source>
        <dbReference type="SMART" id="SM00831"/>
    </source>
</evidence>
<dbReference type="GO" id="GO:0016020">
    <property type="term" value="C:membrane"/>
    <property type="evidence" value="ECO:0007669"/>
    <property type="project" value="UniProtKB-SubCell"/>
</dbReference>
<dbReference type="InterPro" id="IPR001757">
    <property type="entry name" value="P_typ_ATPase"/>
</dbReference>
<feature type="transmembrane region" description="Helical" evidence="10">
    <location>
        <begin position="67"/>
        <end position="86"/>
    </location>
</feature>
<evidence type="ECO:0000256" key="8">
    <source>
        <dbReference type="ARBA" id="ARBA00022989"/>
    </source>
</evidence>
<dbReference type="AlphaFoldDB" id="A0A9E9NSJ4"/>
<dbReference type="Proteomes" id="UP001164819">
    <property type="component" value="Chromosome"/>
</dbReference>
<dbReference type="InterPro" id="IPR044492">
    <property type="entry name" value="P_typ_ATPase_HD_dom"/>
</dbReference>
<evidence type="ECO:0000313" key="12">
    <source>
        <dbReference type="EMBL" id="WAV90314.1"/>
    </source>
</evidence>
<feature type="transmembrane region" description="Helical" evidence="10">
    <location>
        <begin position="718"/>
        <end position="743"/>
    </location>
</feature>
<keyword evidence="3" id="KW-0597">Phosphoprotein</keyword>
<dbReference type="PANTHER" id="PTHR42861">
    <property type="entry name" value="CALCIUM-TRANSPORTING ATPASE"/>
    <property type="match status" value="1"/>
</dbReference>
<dbReference type="InterPro" id="IPR008250">
    <property type="entry name" value="ATPase_P-typ_transduc_dom_A_sf"/>
</dbReference>
<feature type="transmembrane region" description="Helical" evidence="10">
    <location>
        <begin position="220"/>
        <end position="242"/>
    </location>
</feature>
<dbReference type="SFLD" id="SFLDF00027">
    <property type="entry name" value="p-type_atpase"/>
    <property type="match status" value="1"/>
</dbReference>
<comment type="similarity">
    <text evidence="2">Belongs to the cation transport ATPase (P-type) (TC 3.A.3) family. Type IIIA subfamily.</text>
</comment>
<keyword evidence="6" id="KW-0067">ATP-binding</keyword>
<dbReference type="InterPro" id="IPR036412">
    <property type="entry name" value="HAD-like_sf"/>
</dbReference>
<dbReference type="Gene3D" id="3.40.50.1000">
    <property type="entry name" value="HAD superfamily/HAD-like"/>
    <property type="match status" value="1"/>
</dbReference>
<dbReference type="SUPFAM" id="SSF81665">
    <property type="entry name" value="Calcium ATPase, transmembrane domain M"/>
    <property type="match status" value="1"/>
</dbReference>
<dbReference type="RefSeq" id="WP_269315422.1">
    <property type="nucleotide sequence ID" value="NZ_CP098251.1"/>
</dbReference>
<keyword evidence="7" id="KW-1278">Translocase</keyword>
<gene>
    <name evidence="12" type="ORF">NB646_05415</name>
</gene>
<dbReference type="Pfam" id="PF00690">
    <property type="entry name" value="Cation_ATPase_N"/>
    <property type="match status" value="1"/>
</dbReference>
<dbReference type="SMART" id="SM00831">
    <property type="entry name" value="Cation_ATPase_N"/>
    <property type="match status" value="1"/>
</dbReference>
<keyword evidence="4 10" id="KW-0812">Transmembrane</keyword>
<dbReference type="InterPro" id="IPR023214">
    <property type="entry name" value="HAD_sf"/>
</dbReference>
<dbReference type="InterPro" id="IPR023299">
    <property type="entry name" value="ATPase_P-typ_cyto_dom_N"/>
</dbReference>
<evidence type="ECO:0000256" key="7">
    <source>
        <dbReference type="ARBA" id="ARBA00022967"/>
    </source>
</evidence>
<evidence type="ECO:0000256" key="5">
    <source>
        <dbReference type="ARBA" id="ARBA00022741"/>
    </source>
</evidence>
<feature type="transmembrane region" description="Helical" evidence="10">
    <location>
        <begin position="749"/>
        <end position="767"/>
    </location>
</feature>
<evidence type="ECO:0000256" key="9">
    <source>
        <dbReference type="ARBA" id="ARBA00023136"/>
    </source>
</evidence>
<dbReference type="InterPro" id="IPR059000">
    <property type="entry name" value="ATPase_P-type_domA"/>
</dbReference>
<dbReference type="Pfam" id="PF00122">
    <property type="entry name" value="E1-E2_ATPase"/>
    <property type="match status" value="1"/>
</dbReference>
<accession>A0A9E9NSJ4</accession>
<comment type="subcellular location">
    <subcellularLocation>
        <location evidence="1">Membrane</location>
        <topology evidence="1">Multi-pass membrane protein</topology>
    </subcellularLocation>
</comment>
<dbReference type="GO" id="GO:0016887">
    <property type="term" value="F:ATP hydrolysis activity"/>
    <property type="evidence" value="ECO:0007669"/>
    <property type="project" value="InterPro"/>
</dbReference>
<dbReference type="FunFam" id="2.70.150.10:FF:000042">
    <property type="entry name" value="Plasma membrane ATPase"/>
    <property type="match status" value="1"/>
</dbReference>
<sequence length="782" mass="82842">MTFGVNGMVEWKGLTGEEAARRLERFGPNEIREVPVPAGRRILKKFFAPVPCLLELAMVLELLLEDYLQSAIIGALLLFNVVLGLYKERQVRSVLEALKSELAPVASVRRDGVWQSVCTRTLVPGDIVGLSMGYVVGADVRLLEGSVLLDHSMLTGESIPVEGGPGTESYAGALVRRGEAVAEVVATGRNTRFGRVAGLIRTARVGSTQEKAVLHLVRNLTFFNGLIVCFLLTAAFFLGISLQDVVPLVLTALLAAIPVALPATFTLARVIGARELAKKGVLTAELAAIDEAAAMDVICLDKTGTLTRNELSVTEVLAEPGFDESRVLALAALASSDSGLDTVDAAVRRAAACCPGQGDSLRLVRFVPFDPDRKMSEAVVADGDGRLLKIVKGAAGKVAALARNGEKVLPVAQTLAARGFRVLALGIGHDGVFEVAGLVALSDPPRPDSPELVAALNRNGVRTVMVTGDAPETAAAIARQVGIGGPVCGAGFSLEEAGIGACAVFAGVLPEEKFRIVDMFQKAGHAVGMCGDGTNDAPALRLARIGIAVSGATDVARSAAGIVLMRPGLNGILAIVREGRVTFQRMLTYTLRITALKLQQLMFLAVGLLMTGHAVLSPMLMVLLMMTGDFLAMSAAADNVRPSGRPESWRIRSLTMAASVIALCNLLFCSLVLAFGVFWFGLNRDSLITLSVVSLVFTRNGLVFVMREREALWRSLPGGWLLVTSAADVCLFMALATCGVLMAPVSFGLVAGMFAAECIFVFVLDAIKVRVFRYFGLFLPVR</sequence>
<dbReference type="Pfam" id="PF00702">
    <property type="entry name" value="Hydrolase"/>
    <property type="match status" value="1"/>
</dbReference>
<dbReference type="SUPFAM" id="SSF81653">
    <property type="entry name" value="Calcium ATPase, transduction domain A"/>
    <property type="match status" value="1"/>
</dbReference>
<feature type="transmembrane region" description="Helical" evidence="10">
    <location>
        <begin position="687"/>
        <end position="706"/>
    </location>
</feature>